<name>C0XT81_CORLD</name>
<feature type="non-terminal residue" evidence="2">
    <location>
        <position position="1"/>
    </location>
</feature>
<keyword evidence="3" id="KW-1185">Reference proteome</keyword>
<evidence type="ECO:0000256" key="1">
    <source>
        <dbReference type="SAM" id="MobiDB-lite"/>
    </source>
</evidence>
<dbReference type="EMBL" id="ACHJ01000124">
    <property type="protein sequence ID" value="EEI16549.1"/>
    <property type="molecule type" value="Genomic_DNA"/>
</dbReference>
<comment type="caution">
    <text evidence="2">The sequence shown here is derived from an EMBL/GenBank/DDBJ whole genome shotgun (WGS) entry which is preliminary data.</text>
</comment>
<protein>
    <submittedName>
        <fullName evidence="2">Uncharacterized protein</fullName>
    </submittedName>
</protein>
<sequence>PHPPNNTQGGAAALMRAHLLRHDSVESAMRTPPTAPRQSRTRSAGHPEQPTAPGTRLAI</sequence>
<dbReference type="HOGENOM" id="CLU_2946979_0_0_11"/>
<evidence type="ECO:0000313" key="3">
    <source>
        <dbReference type="Proteomes" id="UP000006196"/>
    </source>
</evidence>
<reference evidence="2" key="1">
    <citation type="submission" date="2009-01" db="EMBL/GenBank/DDBJ databases">
        <authorList>
            <person name="Qin X."/>
            <person name="Bachman B."/>
            <person name="Battles P."/>
            <person name="Bell A."/>
            <person name="Bess C."/>
            <person name="Bickham C."/>
            <person name="Chaboub L."/>
            <person name="Chen D."/>
            <person name="Coyle M."/>
            <person name="Deiros D.R."/>
            <person name="Dinh H."/>
            <person name="Forbes L."/>
            <person name="Fowler G."/>
            <person name="Francisco L."/>
            <person name="Fu Q."/>
            <person name="Gubbala S."/>
            <person name="Hale W."/>
            <person name="Han Y."/>
            <person name="Hemphill L."/>
            <person name="Highlander S.K."/>
            <person name="Hirani K."/>
            <person name="Hogues M."/>
            <person name="Jackson L."/>
            <person name="Jakkamsetti A."/>
            <person name="Javaid M."/>
            <person name="Jiang H."/>
            <person name="Korchina V."/>
            <person name="Kovar C."/>
            <person name="Lara F."/>
            <person name="Lee S."/>
            <person name="Mata R."/>
            <person name="Mathew T."/>
            <person name="Moen C."/>
            <person name="Morales K."/>
            <person name="Munidasa M."/>
            <person name="Nazareth L."/>
            <person name="Ngo R."/>
            <person name="Nguyen L."/>
            <person name="Okwuonu G."/>
            <person name="Ongeri F."/>
            <person name="Patil S."/>
            <person name="Petrosino J."/>
            <person name="Pham C."/>
            <person name="Pham P."/>
            <person name="Pu L.-L."/>
            <person name="Puazo M."/>
            <person name="Raj R."/>
            <person name="Reid J."/>
            <person name="Rouhana J."/>
            <person name="Saada N."/>
            <person name="Shang Y."/>
            <person name="Simmons D."/>
            <person name="Thornton R."/>
            <person name="Warren J."/>
            <person name="Weissenberger G."/>
            <person name="Zhang J."/>
            <person name="Zhang L."/>
            <person name="Zhou C."/>
            <person name="Zhu D."/>
            <person name="Muzny D."/>
            <person name="Worley K."/>
            <person name="Gibbs R."/>
        </authorList>
    </citation>
    <scope>NUCLEOTIDE SEQUENCE [LARGE SCALE GENOMIC DNA]</scope>
    <source>
        <strain evidence="2">DSM 44291</strain>
    </source>
</reference>
<accession>C0XT81</accession>
<gene>
    <name evidence="2" type="ORF">HMPREF0298_1651</name>
</gene>
<evidence type="ECO:0000313" key="2">
    <source>
        <dbReference type="EMBL" id="EEI16549.1"/>
    </source>
</evidence>
<dbReference type="AlphaFoldDB" id="C0XT81"/>
<proteinExistence type="predicted"/>
<organism evidence="2 3">
    <name type="scientific">Corynebacterium lipophiloflavum (strain ATCC 700352 / DSM 44291 / CCUG 37336 / JCM 10383 / DMMZ 1944)</name>
    <dbReference type="NCBI Taxonomy" id="525263"/>
    <lineage>
        <taxon>Bacteria</taxon>
        <taxon>Bacillati</taxon>
        <taxon>Actinomycetota</taxon>
        <taxon>Actinomycetes</taxon>
        <taxon>Mycobacteriales</taxon>
        <taxon>Corynebacteriaceae</taxon>
        <taxon>Corynebacterium</taxon>
    </lineage>
</organism>
<feature type="region of interest" description="Disordered" evidence="1">
    <location>
        <begin position="19"/>
        <end position="59"/>
    </location>
</feature>
<dbReference type="Proteomes" id="UP000006196">
    <property type="component" value="Unassembled WGS sequence"/>
</dbReference>